<protein>
    <submittedName>
        <fullName evidence="2">Uncharacterized protein</fullName>
    </submittedName>
</protein>
<feature type="region of interest" description="Disordered" evidence="1">
    <location>
        <begin position="297"/>
        <end position="317"/>
    </location>
</feature>
<evidence type="ECO:0000313" key="3">
    <source>
        <dbReference type="Proteomes" id="UP000785679"/>
    </source>
</evidence>
<feature type="region of interest" description="Disordered" evidence="1">
    <location>
        <begin position="120"/>
        <end position="145"/>
    </location>
</feature>
<sequence>MNESSPLKLKNDFQIVQNIDTGKYRLLDPNGTMYGTDMNGYKKQKFLPKITGFQGYRFRVNQAIRDRDAPYLPRDIDLELERERSKFMLKNANLLLAQQRAIEEQRKLNELKGLSAEMQQLSPRSNGSGGERSPQANAAQPSRQIGVGGVSHLRGALSTINQRTIANQKFAESMERQFELLPQLQIIHKREVLPDEQDSISSWRFKGYAQFPTPLRGSSFYKSQRGDKEIQNLSNLREATQSKMRAYLSERKSEFHNRGTITNMPRDANPSYLFYSHVKIKPQKKITSYNISPNKSILDGSLSPDKRGSPRSIERDDWSSPIKSTLVNSRMLDFKTLDKIKIASNKPQATDLRNQILSNVASKSALESIIPTQQDDPFFQDTQSVQFEQQNQNAIRLPRQLGGSNYGSRVSLFTQNKNEASVVNLLKPLGPPLRQQNIEDIHALRNRDQEIVPTENSSEAGDEVDGMNQDYLGSLSPIGERKVSIVQEKNPFKAQTKVLSMVKSAESLKLELNLKQIKDQAGIAANNRQLMEDQINNSSQSSLLARDKTERDKLRVQTKGIFSNHVKIDDETVRERDKDAFRRNNPMAYQEIQRHNHLIKQKVLEAEKRKEQIRNMKQGIFA</sequence>
<keyword evidence="3" id="KW-1185">Reference proteome</keyword>
<proteinExistence type="predicted"/>
<dbReference type="EMBL" id="RRYP01006381">
    <property type="protein sequence ID" value="TNV81245.1"/>
    <property type="molecule type" value="Genomic_DNA"/>
</dbReference>
<organism evidence="2 3">
    <name type="scientific">Halteria grandinella</name>
    <dbReference type="NCBI Taxonomy" id="5974"/>
    <lineage>
        <taxon>Eukaryota</taxon>
        <taxon>Sar</taxon>
        <taxon>Alveolata</taxon>
        <taxon>Ciliophora</taxon>
        <taxon>Intramacronucleata</taxon>
        <taxon>Spirotrichea</taxon>
        <taxon>Stichotrichia</taxon>
        <taxon>Sporadotrichida</taxon>
        <taxon>Halteriidae</taxon>
        <taxon>Halteria</taxon>
    </lineage>
</organism>
<name>A0A8J8T492_HALGN</name>
<feature type="compositionally biased region" description="Polar residues" evidence="1">
    <location>
        <begin position="134"/>
        <end position="143"/>
    </location>
</feature>
<gene>
    <name evidence="2" type="ORF">FGO68_gene601</name>
</gene>
<accession>A0A8J8T492</accession>
<feature type="compositionally biased region" description="Basic and acidic residues" evidence="1">
    <location>
        <begin position="304"/>
        <end position="317"/>
    </location>
</feature>
<evidence type="ECO:0000256" key="1">
    <source>
        <dbReference type="SAM" id="MobiDB-lite"/>
    </source>
</evidence>
<evidence type="ECO:0000313" key="2">
    <source>
        <dbReference type="EMBL" id="TNV81245.1"/>
    </source>
</evidence>
<comment type="caution">
    <text evidence="2">The sequence shown here is derived from an EMBL/GenBank/DDBJ whole genome shotgun (WGS) entry which is preliminary data.</text>
</comment>
<dbReference type="AlphaFoldDB" id="A0A8J8T492"/>
<dbReference type="Proteomes" id="UP000785679">
    <property type="component" value="Unassembled WGS sequence"/>
</dbReference>
<reference evidence="2" key="1">
    <citation type="submission" date="2019-06" db="EMBL/GenBank/DDBJ databases">
        <authorList>
            <person name="Zheng W."/>
        </authorList>
    </citation>
    <scope>NUCLEOTIDE SEQUENCE</scope>
    <source>
        <strain evidence="2">QDHG01</strain>
    </source>
</reference>